<reference evidence="5 6" key="1">
    <citation type="journal article" date="2016" name="Front. Microbiol.">
        <title>Genome and transcriptome sequences reveal the specific parasitism of the nematophagous Purpureocillium lilacinum 36-1.</title>
        <authorList>
            <person name="Xie J."/>
            <person name="Li S."/>
            <person name="Mo C."/>
            <person name="Xiao X."/>
            <person name="Peng D."/>
            <person name="Wang G."/>
            <person name="Xiao Y."/>
        </authorList>
    </citation>
    <scope>NUCLEOTIDE SEQUENCE [LARGE SCALE GENOMIC DNA]</scope>
    <source>
        <strain evidence="5 6">36-1</strain>
    </source>
</reference>
<dbReference type="PANTHER" id="PTHR31084">
    <property type="entry name" value="ALPHA-L-FUCOSIDASE 2"/>
    <property type="match status" value="1"/>
</dbReference>
<dbReference type="Pfam" id="PF14498">
    <property type="entry name" value="Glyco_hyd_65N_2"/>
    <property type="match status" value="1"/>
</dbReference>
<feature type="domain" description="Glycosyl hydrolase family 95 N-terminal" evidence="2">
    <location>
        <begin position="25"/>
        <end position="272"/>
    </location>
</feature>
<dbReference type="AlphaFoldDB" id="A0A2U3E6W8"/>
<feature type="chain" id="PRO_5015589214" evidence="1">
    <location>
        <begin position="23"/>
        <end position="794"/>
    </location>
</feature>
<feature type="domain" description="Glycosyl hydrolase family 95 catalytic" evidence="4">
    <location>
        <begin position="304"/>
        <end position="718"/>
    </location>
</feature>
<dbReference type="InterPro" id="IPR054363">
    <property type="entry name" value="GH95_cat"/>
</dbReference>
<evidence type="ECO:0000259" key="4">
    <source>
        <dbReference type="Pfam" id="PF22124"/>
    </source>
</evidence>
<proteinExistence type="predicted"/>
<dbReference type="Proteomes" id="UP000245956">
    <property type="component" value="Unassembled WGS sequence"/>
</dbReference>
<dbReference type="InterPro" id="IPR008928">
    <property type="entry name" value="6-hairpin_glycosidase_sf"/>
</dbReference>
<dbReference type="Pfam" id="PF22124">
    <property type="entry name" value="Glyco_hydro_95_cat"/>
    <property type="match status" value="1"/>
</dbReference>
<dbReference type="Pfam" id="PF21307">
    <property type="entry name" value="Glyco_hydro_95_C"/>
    <property type="match status" value="1"/>
</dbReference>
<gene>
    <name evidence="5" type="ORF">PCL_00422</name>
</gene>
<keyword evidence="1" id="KW-0732">Signal</keyword>
<dbReference type="EMBL" id="LCWV01000010">
    <property type="protein sequence ID" value="PWI70278.1"/>
    <property type="molecule type" value="Genomic_DNA"/>
</dbReference>
<protein>
    <submittedName>
        <fullName evidence="5">Uncharacterized protein</fullName>
    </submittedName>
</protein>
<dbReference type="SUPFAM" id="SSF48208">
    <property type="entry name" value="Six-hairpin glycosidases"/>
    <property type="match status" value="1"/>
</dbReference>
<evidence type="ECO:0000313" key="5">
    <source>
        <dbReference type="EMBL" id="PWI70278.1"/>
    </source>
</evidence>
<comment type="caution">
    <text evidence="5">The sequence shown here is derived from an EMBL/GenBank/DDBJ whole genome shotgun (WGS) entry which is preliminary data.</text>
</comment>
<evidence type="ECO:0000256" key="1">
    <source>
        <dbReference type="SAM" id="SignalP"/>
    </source>
</evidence>
<dbReference type="InterPro" id="IPR049053">
    <property type="entry name" value="AFCA-like_C"/>
</dbReference>
<name>A0A2U3E6W8_PURLI</name>
<sequence>MFNLLSLSAVFLAIIQVPASESKSLWSSHPAIYRTGNDSVLKTGYPVGNGKLGGVQFGSPGADKVVMNIDSLWIGGPFENSSYTGGNPLTDKSAFLPGIREFIFKNGTGDVSPLFGNIENFGSNRVMGNFSVEIDHGNRYDSYRRELDLHTGLHTTSYRVKGVTFKTTLFCSNPANVCVYHISSSRDLPGIQLQFENQAVPELGTAMCGRGFTRYRGITQIGPPEGMKYEAMARVIGSIKTQCTNKGHLVIPESARIKELTIVFGGETNYDATKGNSASGYSFKGADPGPIVKSTTATAADSSFTRLLQHHISDFRSLSGAFELVLPDPHKSEKAETATAISRYAAMGSAGDPFIESLLFDLSRYLLISSSRPNSLPANLQGRWVDKMNAEWGADYHANINLQMSYWVADQTGLGSTLTAVWNFMRDTWIPRGRETAKLLYNAPGWTSHHATNIFGHTGMKNTARWSNYPAAPAWMMQHVWDYFEYTQDTTWLRSTGYPFLKEVAQFWLSQLQNDGYNGDGSLVVNPCNSPEHGPTTFACTHFQQLIHQVFEALLNAVDHTKNPSCGMGAEVSKALPKLDKGLHFTSWGGVKEWKLRDAEGYDDKNTHRHLSHLVGWFPGYSISSFQNGYRNATIQDAIRATLIARGTGTDDQNTGWGKAWRAACWARLNDTAMAHSELRLLVAENFASNGLDMYSGHTPPFQIDANFGFGGAILSMLVVDLPLSYKDRSQVRTVVLGPAIPRSWAGGSVKSLRLRGGGLVDFTWDSRGKVTKARLRGNIKPLKLVNVDGRPLN</sequence>
<evidence type="ECO:0000259" key="3">
    <source>
        <dbReference type="Pfam" id="PF21307"/>
    </source>
</evidence>
<dbReference type="GO" id="GO:0004560">
    <property type="term" value="F:alpha-L-fucosidase activity"/>
    <property type="evidence" value="ECO:0007669"/>
    <property type="project" value="InterPro"/>
</dbReference>
<dbReference type="InterPro" id="IPR016518">
    <property type="entry name" value="Alpha-L-fucosidase"/>
</dbReference>
<feature type="domain" description="Alpha fucosidase A-like C-terminal" evidence="3">
    <location>
        <begin position="730"/>
        <end position="779"/>
    </location>
</feature>
<accession>A0A2U3E6W8</accession>
<evidence type="ECO:0000313" key="6">
    <source>
        <dbReference type="Proteomes" id="UP000245956"/>
    </source>
</evidence>
<organism evidence="5 6">
    <name type="scientific">Purpureocillium lilacinum</name>
    <name type="common">Paecilomyces lilacinus</name>
    <dbReference type="NCBI Taxonomy" id="33203"/>
    <lineage>
        <taxon>Eukaryota</taxon>
        <taxon>Fungi</taxon>
        <taxon>Dikarya</taxon>
        <taxon>Ascomycota</taxon>
        <taxon>Pezizomycotina</taxon>
        <taxon>Sordariomycetes</taxon>
        <taxon>Hypocreomycetidae</taxon>
        <taxon>Hypocreales</taxon>
        <taxon>Ophiocordycipitaceae</taxon>
        <taxon>Purpureocillium</taxon>
    </lineage>
</organism>
<evidence type="ECO:0000259" key="2">
    <source>
        <dbReference type="Pfam" id="PF14498"/>
    </source>
</evidence>
<dbReference type="InterPro" id="IPR012341">
    <property type="entry name" value="6hp_glycosidase-like_sf"/>
</dbReference>
<dbReference type="PANTHER" id="PTHR31084:SF3">
    <property type="entry name" value="ALPHA-FUCOSIDASE A"/>
    <property type="match status" value="1"/>
</dbReference>
<feature type="signal peptide" evidence="1">
    <location>
        <begin position="1"/>
        <end position="22"/>
    </location>
</feature>
<dbReference type="Gene3D" id="1.50.10.10">
    <property type="match status" value="1"/>
</dbReference>
<dbReference type="InterPro" id="IPR027414">
    <property type="entry name" value="GH95_N_dom"/>
</dbReference>
<dbReference type="GO" id="GO:0005975">
    <property type="term" value="P:carbohydrate metabolic process"/>
    <property type="evidence" value="ECO:0007669"/>
    <property type="project" value="InterPro"/>
</dbReference>
<dbReference type="PIRSF" id="PIRSF007663">
    <property type="entry name" value="UCP007663"/>
    <property type="match status" value="1"/>
</dbReference>